<dbReference type="GO" id="GO:0020037">
    <property type="term" value="F:heme binding"/>
    <property type="evidence" value="ECO:0007669"/>
    <property type="project" value="InterPro"/>
</dbReference>
<dbReference type="Proteomes" id="UP000664521">
    <property type="component" value="Unassembled WGS sequence"/>
</dbReference>
<dbReference type="SUPFAM" id="SSF63380">
    <property type="entry name" value="Riboflavin synthase domain-like"/>
    <property type="match status" value="1"/>
</dbReference>
<proteinExistence type="inferred from homology"/>
<feature type="domain" description="FAD-binding FR-type" evidence="18">
    <location>
        <begin position="149"/>
        <end position="268"/>
    </location>
</feature>
<evidence type="ECO:0000256" key="8">
    <source>
        <dbReference type="ARBA" id="ARBA00022723"/>
    </source>
</evidence>
<dbReference type="InterPro" id="IPR039261">
    <property type="entry name" value="FNR_nucleotide-bd"/>
</dbReference>
<keyword evidence="6" id="KW-0349">Heme</keyword>
<sequence>MPLTPDQVQLIKATVPILRQYGQEITTRFYKDLLADHPALHDIFNQANQANGHQASALANSLYAYASHINDLGVLAPAVERISQKHSSLHVQPEQYDIVGTYLLKAMKDVLGDALTEDIHTAWAVAYRQLADIMIGREKQLHQEKGDWTSWRDFIITNKVIESDEITSFYLKPNDGKPLPKYHPGQYVSIRTSVPALKHLQPRQYSLSDAPNPSNYRISVKRELGLNLNLNHPSAPAHPGYVSNVLHDSKQVGDTLQVSHPAGDFFLDPSRGDRNPIVLISAGVGLTPMLSIMRTLDKADSHQPICWIHGTRSSRVHAFSNEIKEIAKQHPNVRTKVFMSHPAEEDALGRDYQYASRMTLGVLNKDEDLFLHKSDAEYYICGPGGFMHDMQGTLSGYGVEEARIKMEVFGTGAIRA</sequence>
<comment type="catalytic activity">
    <reaction evidence="14">
        <text>2 nitric oxide + NADH + 2 O2 = 2 nitrate + NAD(+) + H(+)</text>
        <dbReference type="Rhea" id="RHEA:19469"/>
        <dbReference type="ChEBI" id="CHEBI:15378"/>
        <dbReference type="ChEBI" id="CHEBI:15379"/>
        <dbReference type="ChEBI" id="CHEBI:16480"/>
        <dbReference type="ChEBI" id="CHEBI:17632"/>
        <dbReference type="ChEBI" id="CHEBI:57540"/>
        <dbReference type="ChEBI" id="CHEBI:57945"/>
        <dbReference type="EC" id="1.14.12.17"/>
    </reaction>
</comment>
<comment type="function">
    <text evidence="16">In the presence of oxygen and NADH, it has NADH oxidase activity, which leads to the generation of superoxide and H(2)O(2). Under anaerobic conditions, it also exhibits nitric oxide reductase and FAD reductase activities. However, all these reactions are much lower than NOD activity.</text>
</comment>
<dbReference type="GO" id="GO:0046872">
    <property type="term" value="F:metal ion binding"/>
    <property type="evidence" value="ECO:0007669"/>
    <property type="project" value="UniProtKB-KW"/>
</dbReference>
<comment type="cofactor">
    <cofactor evidence="1">
        <name>heme b</name>
        <dbReference type="ChEBI" id="CHEBI:60344"/>
    </cofactor>
</comment>
<evidence type="ECO:0000256" key="9">
    <source>
        <dbReference type="ARBA" id="ARBA00022827"/>
    </source>
</evidence>
<dbReference type="GO" id="GO:0071500">
    <property type="term" value="P:cellular response to nitrosative stress"/>
    <property type="evidence" value="ECO:0007669"/>
    <property type="project" value="TreeGrafter"/>
</dbReference>
<dbReference type="GO" id="GO:0009636">
    <property type="term" value="P:response to toxic substance"/>
    <property type="evidence" value="ECO:0007669"/>
    <property type="project" value="UniProtKB-KW"/>
</dbReference>
<protein>
    <recommendedName>
        <fullName evidence="4">nitric oxide dioxygenase</fullName>
        <ecNumber evidence="4">1.14.12.17</ecNumber>
    </recommendedName>
</protein>
<evidence type="ECO:0000256" key="7">
    <source>
        <dbReference type="ARBA" id="ARBA00022630"/>
    </source>
</evidence>
<dbReference type="CDD" id="cd08922">
    <property type="entry name" value="FHb-globin"/>
    <property type="match status" value="1"/>
</dbReference>
<dbReference type="GO" id="GO:0019825">
    <property type="term" value="F:oxygen binding"/>
    <property type="evidence" value="ECO:0007669"/>
    <property type="project" value="InterPro"/>
</dbReference>
<evidence type="ECO:0000256" key="5">
    <source>
        <dbReference type="ARBA" id="ARBA00022575"/>
    </source>
</evidence>
<evidence type="ECO:0000256" key="16">
    <source>
        <dbReference type="ARBA" id="ARBA00056398"/>
    </source>
</evidence>
<evidence type="ECO:0000256" key="3">
    <source>
        <dbReference type="ARBA" id="ARBA00006401"/>
    </source>
</evidence>
<dbReference type="Gene3D" id="1.10.490.10">
    <property type="entry name" value="Globins"/>
    <property type="match status" value="1"/>
</dbReference>
<comment type="cofactor">
    <cofactor evidence="2">
        <name>FAD</name>
        <dbReference type="ChEBI" id="CHEBI:57692"/>
    </cofactor>
</comment>
<organism evidence="19 20">
    <name type="scientific">Heterodermia speciosa</name>
    <dbReference type="NCBI Taxonomy" id="116794"/>
    <lineage>
        <taxon>Eukaryota</taxon>
        <taxon>Fungi</taxon>
        <taxon>Dikarya</taxon>
        <taxon>Ascomycota</taxon>
        <taxon>Pezizomycotina</taxon>
        <taxon>Lecanoromycetes</taxon>
        <taxon>OSLEUM clade</taxon>
        <taxon>Lecanoromycetidae</taxon>
        <taxon>Caliciales</taxon>
        <taxon>Physciaceae</taxon>
        <taxon>Heterodermia</taxon>
    </lineage>
</organism>
<evidence type="ECO:0000256" key="2">
    <source>
        <dbReference type="ARBA" id="ARBA00001974"/>
    </source>
</evidence>
<dbReference type="PANTHER" id="PTHR43396:SF3">
    <property type="entry name" value="FLAVOHEMOPROTEIN"/>
    <property type="match status" value="1"/>
</dbReference>
<dbReference type="EMBL" id="CAJPDS010000008">
    <property type="protein sequence ID" value="CAF9909656.1"/>
    <property type="molecule type" value="Genomic_DNA"/>
</dbReference>
<comment type="caution">
    <text evidence="19">The sequence shown here is derived from an EMBL/GenBank/DDBJ whole genome shotgun (WGS) entry which is preliminary data.</text>
</comment>
<evidence type="ECO:0000313" key="19">
    <source>
        <dbReference type="EMBL" id="CAF9909656.1"/>
    </source>
</evidence>
<evidence type="ECO:0000256" key="14">
    <source>
        <dbReference type="ARBA" id="ARBA00048649"/>
    </source>
</evidence>
<dbReference type="Gene3D" id="3.40.50.80">
    <property type="entry name" value="Nucleotide-binding domain of ferredoxin-NADP reductase (FNR) module"/>
    <property type="match status" value="1"/>
</dbReference>
<comment type="similarity">
    <text evidence="3">In the C-terminal section; belongs to the flavoprotein pyridine nucleotide cytochrome reductase family.</text>
</comment>
<dbReference type="FunFam" id="1.10.490.10:FF:000003">
    <property type="entry name" value="Flavohemoprotein"/>
    <property type="match status" value="1"/>
</dbReference>
<keyword evidence="8" id="KW-0479">Metal-binding</keyword>
<dbReference type="GO" id="GO:0071949">
    <property type="term" value="F:FAD binding"/>
    <property type="evidence" value="ECO:0007669"/>
    <property type="project" value="TreeGrafter"/>
</dbReference>
<dbReference type="SUPFAM" id="SSF52343">
    <property type="entry name" value="Ferredoxin reductase-like, C-terminal NADP-linked domain"/>
    <property type="match status" value="1"/>
</dbReference>
<evidence type="ECO:0000256" key="11">
    <source>
        <dbReference type="ARBA" id="ARBA00023002"/>
    </source>
</evidence>
<evidence type="ECO:0000259" key="18">
    <source>
        <dbReference type="PROSITE" id="PS51384"/>
    </source>
</evidence>
<keyword evidence="20" id="KW-1185">Reference proteome</keyword>
<keyword evidence="13" id="KW-0520">NAD</keyword>
<evidence type="ECO:0000313" key="20">
    <source>
        <dbReference type="Proteomes" id="UP000664521"/>
    </source>
</evidence>
<dbReference type="PROSITE" id="PS51384">
    <property type="entry name" value="FAD_FR"/>
    <property type="match status" value="1"/>
</dbReference>
<accession>A0A8H3EM03</accession>
<evidence type="ECO:0000256" key="13">
    <source>
        <dbReference type="ARBA" id="ARBA00023027"/>
    </source>
</evidence>
<evidence type="ECO:0000256" key="10">
    <source>
        <dbReference type="ARBA" id="ARBA00022857"/>
    </source>
</evidence>
<dbReference type="InterPro" id="IPR001709">
    <property type="entry name" value="Flavoprot_Pyr_Nucl_cyt_Rdtase"/>
</dbReference>
<keyword evidence="5" id="KW-0216">Detoxification</keyword>
<keyword evidence="10" id="KW-0521">NADP</keyword>
<dbReference type="InterPro" id="IPR017927">
    <property type="entry name" value="FAD-bd_FR_type"/>
</dbReference>
<dbReference type="PRINTS" id="PR00371">
    <property type="entry name" value="FPNCR"/>
</dbReference>
<dbReference type="Gene3D" id="2.40.30.10">
    <property type="entry name" value="Translation factors"/>
    <property type="match status" value="1"/>
</dbReference>
<dbReference type="InterPro" id="IPR001433">
    <property type="entry name" value="OxRdtase_FAD/NAD-bd"/>
</dbReference>
<dbReference type="InterPro" id="IPR009050">
    <property type="entry name" value="Globin-like_sf"/>
</dbReference>
<comment type="catalytic activity">
    <reaction evidence="15">
        <text>2 nitric oxide + NADPH + 2 O2 = 2 nitrate + NADP(+) + H(+)</text>
        <dbReference type="Rhea" id="RHEA:19465"/>
        <dbReference type="ChEBI" id="CHEBI:15378"/>
        <dbReference type="ChEBI" id="CHEBI:15379"/>
        <dbReference type="ChEBI" id="CHEBI:16480"/>
        <dbReference type="ChEBI" id="CHEBI:17632"/>
        <dbReference type="ChEBI" id="CHEBI:57783"/>
        <dbReference type="ChEBI" id="CHEBI:58349"/>
        <dbReference type="EC" id="1.14.12.17"/>
    </reaction>
</comment>
<dbReference type="NCBIfam" id="NF009805">
    <property type="entry name" value="PRK13289.1"/>
    <property type="match status" value="1"/>
</dbReference>
<dbReference type="SUPFAM" id="SSF46458">
    <property type="entry name" value="Globin-like"/>
    <property type="match status" value="1"/>
</dbReference>
<dbReference type="GO" id="GO:0008941">
    <property type="term" value="F:nitric oxide dioxygenase NAD(P)H activity"/>
    <property type="evidence" value="ECO:0007669"/>
    <property type="project" value="UniProtKB-EC"/>
</dbReference>
<evidence type="ECO:0000256" key="4">
    <source>
        <dbReference type="ARBA" id="ARBA00012229"/>
    </source>
</evidence>
<gene>
    <name evidence="19" type="ORF">HETSPECPRED_009488</name>
</gene>
<dbReference type="FunFam" id="3.40.50.80:FF:000010">
    <property type="entry name" value="Flavohemoprotein"/>
    <property type="match status" value="1"/>
</dbReference>
<evidence type="ECO:0000256" key="1">
    <source>
        <dbReference type="ARBA" id="ARBA00001970"/>
    </source>
</evidence>
<dbReference type="InterPro" id="IPR017938">
    <property type="entry name" value="Riboflavin_synthase-like_b-brl"/>
</dbReference>
<keyword evidence="9" id="KW-0274">FAD</keyword>
<dbReference type="CDD" id="cd06184">
    <property type="entry name" value="flavohem_like_fad_nad_binding"/>
    <property type="match status" value="1"/>
</dbReference>
<dbReference type="AlphaFoldDB" id="A0A8H3EM03"/>
<keyword evidence="12" id="KW-0408">Iron</keyword>
<dbReference type="GO" id="GO:0046210">
    <property type="term" value="P:nitric oxide catabolic process"/>
    <property type="evidence" value="ECO:0007669"/>
    <property type="project" value="TreeGrafter"/>
</dbReference>
<evidence type="ECO:0000259" key="17">
    <source>
        <dbReference type="PROSITE" id="PS01033"/>
    </source>
</evidence>
<keyword evidence="11" id="KW-0560">Oxidoreductase</keyword>
<keyword evidence="7" id="KW-0285">Flavoprotein</keyword>
<dbReference type="FunFam" id="2.40.30.10:FF:000034">
    <property type="entry name" value="Flavohemoprotein"/>
    <property type="match status" value="1"/>
</dbReference>
<dbReference type="Pfam" id="PF00175">
    <property type="entry name" value="NAD_binding_1"/>
    <property type="match status" value="1"/>
</dbReference>
<name>A0A8H3EM03_9LECA</name>
<evidence type="ECO:0000256" key="15">
    <source>
        <dbReference type="ARBA" id="ARBA00049433"/>
    </source>
</evidence>
<dbReference type="InterPro" id="IPR000971">
    <property type="entry name" value="Globin"/>
</dbReference>
<dbReference type="PANTHER" id="PTHR43396">
    <property type="entry name" value="FLAVOHEMOPROTEIN"/>
    <property type="match status" value="1"/>
</dbReference>
<dbReference type="PROSITE" id="PS01033">
    <property type="entry name" value="GLOBIN"/>
    <property type="match status" value="1"/>
</dbReference>
<feature type="domain" description="Globin" evidence="17">
    <location>
        <begin position="2"/>
        <end position="139"/>
    </location>
</feature>
<dbReference type="OrthoDB" id="436496at2759"/>
<reference evidence="19" key="1">
    <citation type="submission" date="2021-03" db="EMBL/GenBank/DDBJ databases">
        <authorList>
            <person name="Tagirdzhanova G."/>
        </authorList>
    </citation>
    <scope>NUCLEOTIDE SEQUENCE</scope>
</reference>
<evidence type="ECO:0000256" key="6">
    <source>
        <dbReference type="ARBA" id="ARBA00022617"/>
    </source>
</evidence>
<dbReference type="InterPro" id="IPR012292">
    <property type="entry name" value="Globin/Proto"/>
</dbReference>
<evidence type="ECO:0000256" key="12">
    <source>
        <dbReference type="ARBA" id="ARBA00023004"/>
    </source>
</evidence>
<dbReference type="Pfam" id="PF00042">
    <property type="entry name" value="Globin"/>
    <property type="match status" value="1"/>
</dbReference>
<dbReference type="EC" id="1.14.12.17" evidence="4"/>